<dbReference type="GO" id="GO:0004176">
    <property type="term" value="F:ATP-dependent peptidase activity"/>
    <property type="evidence" value="ECO:0007669"/>
    <property type="project" value="InterPro"/>
</dbReference>
<protein>
    <submittedName>
        <fullName evidence="3">Unannotated protein</fullName>
    </submittedName>
</protein>
<evidence type="ECO:0000259" key="1">
    <source>
        <dbReference type="Pfam" id="PF05362"/>
    </source>
</evidence>
<dbReference type="Gene3D" id="3.30.230.10">
    <property type="match status" value="1"/>
</dbReference>
<dbReference type="Pfam" id="PF05362">
    <property type="entry name" value="Lon_C"/>
    <property type="match status" value="1"/>
</dbReference>
<dbReference type="InterPro" id="IPR014721">
    <property type="entry name" value="Ribsml_uS5_D2-typ_fold_subgr"/>
</dbReference>
<dbReference type="EMBL" id="CAFBMC010000046">
    <property type="protein sequence ID" value="CAB4900692.1"/>
    <property type="molecule type" value="Genomic_DNA"/>
</dbReference>
<dbReference type="GO" id="GO:0005524">
    <property type="term" value="F:ATP binding"/>
    <property type="evidence" value="ECO:0007669"/>
    <property type="project" value="InterPro"/>
</dbReference>
<proteinExistence type="predicted"/>
<feature type="domain" description="Lon proteolytic" evidence="1">
    <location>
        <begin position="146"/>
        <end position="212"/>
    </location>
</feature>
<dbReference type="InterPro" id="IPR027065">
    <property type="entry name" value="Lon_Prtase"/>
</dbReference>
<dbReference type="GO" id="GO:0006508">
    <property type="term" value="P:proteolysis"/>
    <property type="evidence" value="ECO:0007669"/>
    <property type="project" value="InterPro"/>
</dbReference>
<organism evidence="3">
    <name type="scientific">freshwater metagenome</name>
    <dbReference type="NCBI Taxonomy" id="449393"/>
    <lineage>
        <taxon>unclassified sequences</taxon>
        <taxon>metagenomes</taxon>
        <taxon>ecological metagenomes</taxon>
    </lineage>
</organism>
<evidence type="ECO:0000313" key="3">
    <source>
        <dbReference type="EMBL" id="CAB5036772.1"/>
    </source>
</evidence>
<dbReference type="PRINTS" id="PR00830">
    <property type="entry name" value="ENDOLAPTASE"/>
</dbReference>
<dbReference type="EMBL" id="CAFBPZ010000023">
    <property type="protein sequence ID" value="CAB5036772.1"/>
    <property type="molecule type" value="Genomic_DNA"/>
</dbReference>
<dbReference type="InterPro" id="IPR008269">
    <property type="entry name" value="Lon_proteolytic"/>
</dbReference>
<reference evidence="3" key="1">
    <citation type="submission" date="2020-05" db="EMBL/GenBank/DDBJ databases">
        <authorList>
            <person name="Chiriac C."/>
            <person name="Salcher M."/>
            <person name="Ghai R."/>
            <person name="Kavagutti S V."/>
        </authorList>
    </citation>
    <scope>NUCLEOTIDE SEQUENCE</scope>
</reference>
<dbReference type="GO" id="GO:0030163">
    <property type="term" value="P:protein catabolic process"/>
    <property type="evidence" value="ECO:0007669"/>
    <property type="project" value="InterPro"/>
</dbReference>
<dbReference type="GO" id="GO:0004252">
    <property type="term" value="F:serine-type endopeptidase activity"/>
    <property type="evidence" value="ECO:0007669"/>
    <property type="project" value="InterPro"/>
</dbReference>
<accession>A0A6J7S790</accession>
<evidence type="ECO:0000313" key="2">
    <source>
        <dbReference type="EMBL" id="CAB4900692.1"/>
    </source>
</evidence>
<gene>
    <name evidence="2" type="ORF">UFOPK3495_00939</name>
    <name evidence="3" type="ORF">UFOPK4237_00522</name>
</gene>
<dbReference type="InterPro" id="IPR020568">
    <property type="entry name" value="Ribosomal_Su5_D2-typ_SF"/>
</dbReference>
<dbReference type="SUPFAM" id="SSF54211">
    <property type="entry name" value="Ribosomal protein S5 domain 2-like"/>
    <property type="match status" value="1"/>
</dbReference>
<sequence length="640" mass="66771">MMVNMVGAARISVKRTPFNGFTWFSVLALVLGLIILSACGNGMPSGVTTSNIGKLRVTSEGVAMTVAALWAAPRTDGGYDGGIEPTEVVVSTSKAHLGYHVDLSSIEAKGAGPSWEAATTSAAAFATLFSGTDPSHLKLDFNITGPIDGPSAGGLLTCALLAAYSGVSLKPDVTMTGTITPDGSIGLVGYVPRKIQAAADAGYRTVVIPAEVLRGNDKVSDGRTLNEYAESLGVALVPVRTVGEAFAALTGLASFYPVAEPPVLSARTQSSAAAVARNAVQRLRAKAGVSSSGVDAYTRGVAKRALTAAEADLASGNTAGAYGQGIFGAYRLVRAVGAARIDRVINGKGMKAARLVLSAEAQDVIRLARTEISRLRNIVPTTIEIQTSVPMLLNFPIYAAVAAEGVLAQLDAADDAETLIEMARVVAEERLAVVEALPDAEAIARSGGASPPAANAAPKFRAYEQLLNQAAQANERYADDVLGRQVKVDMRFTDQGLTAAISALRAIRASRSKNPNDTFSDAATGVAISMTDFWLTSALVTSAQAYGQDERSAVDTRRAFAAEAQDSAVTGASGTVFSLAAELADMGIRSELANWSTQWSTSVSDYYRGTPEETEAAWLAQSELWYDVIQVVMLRSMVAD</sequence>
<name>A0A6J7S790_9ZZZZ</name>
<dbReference type="PANTHER" id="PTHR10046">
    <property type="entry name" value="ATP DEPENDENT LON PROTEASE FAMILY MEMBER"/>
    <property type="match status" value="1"/>
</dbReference>
<dbReference type="AlphaFoldDB" id="A0A6J7S790"/>